<evidence type="ECO:0000256" key="6">
    <source>
        <dbReference type="PIRNR" id="PIRNR000535"/>
    </source>
</evidence>
<sequence length="311" mass="33566">MSLTILTLGLSPAIQKTIVFPDFEYGEVNRAQSYIIDAAGKSVNVARVLHQAGCRVQAMFPAGSENAGYFAQLCRRDGLEPAMVEYPGRIRTCITLVNRRDGEGTELVVNEPEGFPAEGEQEFFQAVLGRLDQGFDALIVSGSRPKGFSETLLPEIIHQARKRNIFVAADITGTDLSASCLDTDLRPDLIKINDRELAATFPDRGSLEQTIADLSVQYNTLVVISRGSRSTLAAQEGSVLEVPSRVVPAVNPIGCGDSMTAGITQGLLERQGLYPSIELGIRYAAANAVSLHPGWILETVESPQNNTTSTK</sequence>
<dbReference type="STRING" id="1480694.DC28_13640"/>
<dbReference type="GO" id="GO:0016773">
    <property type="term" value="F:phosphotransferase activity, alcohol group as acceptor"/>
    <property type="evidence" value="ECO:0007669"/>
    <property type="project" value="InterPro"/>
</dbReference>
<dbReference type="EMBL" id="JNUP01000071">
    <property type="protein sequence ID" value="KGE70973.1"/>
    <property type="molecule type" value="Genomic_DNA"/>
</dbReference>
<evidence type="ECO:0000313" key="8">
    <source>
        <dbReference type="EMBL" id="KGE70973.1"/>
    </source>
</evidence>
<keyword evidence="5" id="KW-0067">ATP-binding</keyword>
<keyword evidence="9" id="KW-1185">Reference proteome</keyword>
<evidence type="ECO:0000313" key="9">
    <source>
        <dbReference type="Proteomes" id="UP000029692"/>
    </source>
</evidence>
<dbReference type="GO" id="GO:0016301">
    <property type="term" value="F:kinase activity"/>
    <property type="evidence" value="ECO:0007669"/>
    <property type="project" value="UniProtKB-KW"/>
</dbReference>
<name>A0A098QUA6_9SPIO</name>
<organism evidence="8 9">
    <name type="scientific">Spirochaeta lutea</name>
    <dbReference type="NCBI Taxonomy" id="1480694"/>
    <lineage>
        <taxon>Bacteria</taxon>
        <taxon>Pseudomonadati</taxon>
        <taxon>Spirochaetota</taxon>
        <taxon>Spirochaetia</taxon>
        <taxon>Spirochaetales</taxon>
        <taxon>Spirochaetaceae</taxon>
        <taxon>Spirochaeta</taxon>
    </lineage>
</organism>
<dbReference type="PIRSF" id="PIRSF000535">
    <property type="entry name" value="1PFK/6PFK/LacC"/>
    <property type="match status" value="1"/>
</dbReference>
<dbReference type="RefSeq" id="WP_037549640.1">
    <property type="nucleotide sequence ID" value="NZ_JNUP01000071.1"/>
</dbReference>
<dbReference type="OrthoDB" id="357193at2"/>
<dbReference type="GO" id="GO:0005975">
    <property type="term" value="P:carbohydrate metabolic process"/>
    <property type="evidence" value="ECO:0007669"/>
    <property type="project" value="InterPro"/>
</dbReference>
<dbReference type="SUPFAM" id="SSF53613">
    <property type="entry name" value="Ribokinase-like"/>
    <property type="match status" value="1"/>
</dbReference>
<dbReference type="GO" id="GO:0005524">
    <property type="term" value="F:ATP binding"/>
    <property type="evidence" value="ECO:0007669"/>
    <property type="project" value="UniProtKB-KW"/>
</dbReference>
<proteinExistence type="inferred from homology"/>
<comment type="caution">
    <text evidence="8">The sequence shown here is derived from an EMBL/GenBank/DDBJ whole genome shotgun (WGS) entry which is preliminary data.</text>
</comment>
<gene>
    <name evidence="8" type="ORF">DC28_13640</name>
</gene>
<protein>
    <recommendedName>
        <fullName evidence="7">Carbohydrate kinase PfkB domain-containing protein</fullName>
    </recommendedName>
</protein>
<dbReference type="Pfam" id="PF00294">
    <property type="entry name" value="PfkB"/>
    <property type="match status" value="1"/>
</dbReference>
<evidence type="ECO:0000256" key="5">
    <source>
        <dbReference type="ARBA" id="ARBA00022840"/>
    </source>
</evidence>
<keyword evidence="2 6" id="KW-0808">Transferase</keyword>
<evidence type="ECO:0000259" key="7">
    <source>
        <dbReference type="Pfam" id="PF00294"/>
    </source>
</evidence>
<evidence type="ECO:0000256" key="2">
    <source>
        <dbReference type="ARBA" id="ARBA00022679"/>
    </source>
</evidence>
<evidence type="ECO:0000256" key="3">
    <source>
        <dbReference type="ARBA" id="ARBA00022741"/>
    </source>
</evidence>
<dbReference type="InterPro" id="IPR029056">
    <property type="entry name" value="Ribokinase-like"/>
</dbReference>
<evidence type="ECO:0000256" key="1">
    <source>
        <dbReference type="ARBA" id="ARBA00010688"/>
    </source>
</evidence>
<dbReference type="Proteomes" id="UP000029692">
    <property type="component" value="Unassembled WGS sequence"/>
</dbReference>
<keyword evidence="3" id="KW-0547">Nucleotide-binding</keyword>
<comment type="similarity">
    <text evidence="1">Belongs to the carbohydrate kinase PfkB family.</text>
</comment>
<dbReference type="eggNOG" id="COG1105">
    <property type="taxonomic scope" value="Bacteria"/>
</dbReference>
<dbReference type="PANTHER" id="PTHR46566:SF2">
    <property type="entry name" value="ATP-DEPENDENT 6-PHOSPHOFRUCTOKINASE ISOZYME 2"/>
    <property type="match status" value="1"/>
</dbReference>
<accession>A0A098QUA6</accession>
<dbReference type="Gene3D" id="3.40.1190.20">
    <property type="match status" value="1"/>
</dbReference>
<dbReference type="InterPro" id="IPR017583">
    <property type="entry name" value="Tagatose/fructose_Pkinase"/>
</dbReference>
<evidence type="ECO:0000256" key="4">
    <source>
        <dbReference type="ARBA" id="ARBA00022777"/>
    </source>
</evidence>
<feature type="domain" description="Carbohydrate kinase PfkB" evidence="7">
    <location>
        <begin position="23"/>
        <end position="287"/>
    </location>
</feature>
<dbReference type="PANTHER" id="PTHR46566">
    <property type="entry name" value="1-PHOSPHOFRUCTOKINASE-RELATED"/>
    <property type="match status" value="1"/>
</dbReference>
<dbReference type="InterPro" id="IPR011611">
    <property type="entry name" value="PfkB_dom"/>
</dbReference>
<keyword evidence="4" id="KW-0418">Kinase</keyword>
<reference evidence="8 9" key="1">
    <citation type="submission" date="2014-05" db="EMBL/GenBank/DDBJ databases">
        <title>De novo Genome Sequence of Spirocheata sp.</title>
        <authorList>
            <person name="Shivani Y."/>
            <person name="Subhash Y."/>
            <person name="Tushar L."/>
            <person name="Sasikala C."/>
            <person name="Ramana C.V."/>
        </authorList>
    </citation>
    <scope>NUCLEOTIDE SEQUENCE [LARGE SCALE GENOMIC DNA]</scope>
    <source>
        <strain evidence="8 9">JC230</strain>
    </source>
</reference>
<dbReference type="AlphaFoldDB" id="A0A098QUA6"/>